<keyword evidence="2" id="KW-1185">Reference proteome</keyword>
<evidence type="ECO:0000313" key="2">
    <source>
        <dbReference type="Proteomes" id="UP000807469"/>
    </source>
</evidence>
<evidence type="ECO:0000313" key="1">
    <source>
        <dbReference type="EMBL" id="KAF9475246.1"/>
    </source>
</evidence>
<sequence length="157" mass="18035">MLAALAGRASVPVAPSQTRRRDSLCGHSIAVRARIAEARRVLERRMSRLVGTALNVQHCQFGDTSLFTGWRRSQHKGLGVTWKRTQYVPRTCMGRRGWWCNRSREEVEAISAWGRWKNRRDMSREYGAADAEGRTWWVSRSRVSPSFLQPVIHLRSA</sequence>
<gene>
    <name evidence="1" type="ORF">BDN70DRAFT_268242</name>
</gene>
<accession>A0A9P5YWM5</accession>
<dbReference type="AlphaFoldDB" id="A0A9P5YWM5"/>
<protein>
    <submittedName>
        <fullName evidence="1">Uncharacterized protein</fullName>
    </submittedName>
</protein>
<organism evidence="1 2">
    <name type="scientific">Pholiota conissans</name>
    <dbReference type="NCBI Taxonomy" id="109636"/>
    <lineage>
        <taxon>Eukaryota</taxon>
        <taxon>Fungi</taxon>
        <taxon>Dikarya</taxon>
        <taxon>Basidiomycota</taxon>
        <taxon>Agaricomycotina</taxon>
        <taxon>Agaricomycetes</taxon>
        <taxon>Agaricomycetidae</taxon>
        <taxon>Agaricales</taxon>
        <taxon>Agaricineae</taxon>
        <taxon>Strophariaceae</taxon>
        <taxon>Pholiota</taxon>
    </lineage>
</organism>
<name>A0A9P5YWM5_9AGAR</name>
<dbReference type="EMBL" id="MU155340">
    <property type="protein sequence ID" value="KAF9475246.1"/>
    <property type="molecule type" value="Genomic_DNA"/>
</dbReference>
<proteinExistence type="predicted"/>
<dbReference type="Proteomes" id="UP000807469">
    <property type="component" value="Unassembled WGS sequence"/>
</dbReference>
<reference evidence="1" key="1">
    <citation type="submission" date="2020-11" db="EMBL/GenBank/DDBJ databases">
        <authorList>
            <consortium name="DOE Joint Genome Institute"/>
            <person name="Ahrendt S."/>
            <person name="Riley R."/>
            <person name="Andreopoulos W."/>
            <person name="Labutti K."/>
            <person name="Pangilinan J."/>
            <person name="Ruiz-Duenas F.J."/>
            <person name="Barrasa J.M."/>
            <person name="Sanchez-Garcia M."/>
            <person name="Camarero S."/>
            <person name="Miyauchi S."/>
            <person name="Serrano A."/>
            <person name="Linde D."/>
            <person name="Babiker R."/>
            <person name="Drula E."/>
            <person name="Ayuso-Fernandez I."/>
            <person name="Pacheco R."/>
            <person name="Padilla G."/>
            <person name="Ferreira P."/>
            <person name="Barriuso J."/>
            <person name="Kellner H."/>
            <person name="Castanera R."/>
            <person name="Alfaro M."/>
            <person name="Ramirez L."/>
            <person name="Pisabarro A.G."/>
            <person name="Kuo A."/>
            <person name="Tritt A."/>
            <person name="Lipzen A."/>
            <person name="He G."/>
            <person name="Yan M."/>
            <person name="Ng V."/>
            <person name="Cullen D."/>
            <person name="Martin F."/>
            <person name="Rosso M.-N."/>
            <person name="Henrissat B."/>
            <person name="Hibbett D."/>
            <person name="Martinez A.T."/>
            <person name="Grigoriev I.V."/>
        </authorList>
    </citation>
    <scope>NUCLEOTIDE SEQUENCE</scope>
    <source>
        <strain evidence="1">CIRM-BRFM 674</strain>
    </source>
</reference>
<comment type="caution">
    <text evidence="1">The sequence shown here is derived from an EMBL/GenBank/DDBJ whole genome shotgun (WGS) entry which is preliminary data.</text>
</comment>